<dbReference type="InterPro" id="IPR017943">
    <property type="entry name" value="Bactericidal_perm-incr_a/b_dom"/>
</dbReference>
<sequence>MMWVPSIAFLLLTLSTICYGENPGAKILITEQGLQKGVEYLVSEMISNNTVYKLPDMVGRENIASEDMSYEFTQIEMVKFHHGTVSSRWVPETGMHVLMENGKAIINSNWKLDSWLINDSGSCVLTLIGLSVNIMMGIRRIDPGVPSIYLLDCQSSVQDVDIQMLGGVSYVFDSLKEPIQNVVKRSVTQQMCSSMRNEVKKWDQSFIQLNLNLTLNHFIKFDLSLVGNPEISDLYANMGLKGHFHSPNVSHSGNAFSPAPITIPLQNGAMIYIGISQSSLESLCFAYYSAGFFTFQVSQMVGSKDLTTSELANYIPEISQHFPDPTPVIIELHSTRPPLVFLRPNNMTIQFGGSLQTHVYPSKDKTKNIFSVNIVATFQASILLAEAIGAQEGSHAANKGQKGDVSEKRVQELFHDVVMPVVNEKLAGGIFIPSKILTNATVNIQQGFVILAADMK</sequence>
<evidence type="ECO:0000259" key="5">
    <source>
        <dbReference type="SMART" id="SM00328"/>
    </source>
</evidence>
<comment type="similarity">
    <text evidence="1">Belongs to the BPI/LBP/Plunc superfamily. BPI/LBP family.</text>
</comment>
<comment type="domain">
    <text evidence="3">The N-terminal region may be exposed to the interior of the granule, whereas the C-terminal portion may be embedded in the membrane. During phagocytosis and degranulation, proteases may be released and activated and cleave BPI at the junction of the N- and C-terminal portions of the molecule, providing controlled release of the N-terminal antibacterial fragment when bacteria are ingested.</text>
</comment>
<name>A0ABN9MCZ7_9NEOB</name>
<keyword evidence="2 3" id="KW-1015">Disulfide bond</keyword>
<dbReference type="EMBL" id="CAUEEQ010062115">
    <property type="protein sequence ID" value="CAJ0964644.1"/>
    <property type="molecule type" value="Genomic_DNA"/>
</dbReference>
<dbReference type="PANTHER" id="PTHR10504">
    <property type="entry name" value="BACTERICIDAL PERMEABILITY-INCREASING BPI PROTEIN-RELATED"/>
    <property type="match status" value="1"/>
</dbReference>
<dbReference type="SMART" id="SM00329">
    <property type="entry name" value="BPI2"/>
    <property type="match status" value="1"/>
</dbReference>
<feature type="signal peptide" evidence="4">
    <location>
        <begin position="1"/>
        <end position="20"/>
    </location>
</feature>
<keyword evidence="3" id="KW-0044">Antibiotic</keyword>
<proteinExistence type="inferred from homology"/>
<keyword evidence="3" id="KW-0399">Innate immunity</keyword>
<feature type="chain" id="PRO_5046494949" description="Bactericidal permeability-increasing protein" evidence="4">
    <location>
        <begin position="21"/>
        <end position="456"/>
    </location>
</feature>
<dbReference type="SMART" id="SM00328">
    <property type="entry name" value="BPI1"/>
    <property type="match status" value="1"/>
</dbReference>
<comment type="caution">
    <text evidence="7">The sequence shown here is derived from an EMBL/GenBank/DDBJ whole genome shotgun (WGS) entry which is preliminary data.</text>
</comment>
<comment type="function">
    <text evidence="3">The cytotoxic action of BPI is limited to many species of Gram-negative bacteria; this specificity may be explained by a strong affinity of the very basic N-terminal half for the negatively charged lipopolysaccharides that are unique to the Gram-negative bacterial outer envelope.</text>
</comment>
<evidence type="ECO:0000256" key="1">
    <source>
        <dbReference type="ARBA" id="ARBA00007292"/>
    </source>
</evidence>
<reference evidence="7" key="1">
    <citation type="submission" date="2023-07" db="EMBL/GenBank/DDBJ databases">
        <authorList>
            <person name="Stuckert A."/>
        </authorList>
    </citation>
    <scope>NUCLEOTIDE SEQUENCE</scope>
</reference>
<gene>
    <name evidence="7" type="ORF">RIMI_LOCUS19448515</name>
</gene>
<evidence type="ECO:0000313" key="7">
    <source>
        <dbReference type="EMBL" id="CAJ0964644.1"/>
    </source>
</evidence>
<comment type="domain">
    <text evidence="3">The N- and C-terminal barrels adopt an identical fold despite having only 13% of conserved residues.</text>
</comment>
<comment type="subcellular location">
    <subcellularLocation>
        <location evidence="3">Secreted</location>
    </subcellularLocation>
</comment>
<dbReference type="InterPro" id="IPR017942">
    <property type="entry name" value="Lipid-bd_serum_glycop_N"/>
</dbReference>
<comment type="subunit">
    <text evidence="3">Monomer. Homodimer; disulfide-linked.</text>
</comment>
<keyword evidence="3" id="KW-0929">Antimicrobial</keyword>
<dbReference type="Gene3D" id="3.15.20.10">
    <property type="entry name" value="Bactericidal permeability-increasing protein, domain 2"/>
    <property type="match status" value="1"/>
</dbReference>
<keyword evidence="3" id="KW-0325">Glycoprotein</keyword>
<keyword evidence="8" id="KW-1185">Reference proteome</keyword>
<evidence type="ECO:0000259" key="6">
    <source>
        <dbReference type="SMART" id="SM00329"/>
    </source>
</evidence>
<dbReference type="Gene3D" id="3.15.10.10">
    <property type="entry name" value="Bactericidal permeability-increasing protein, domain 1"/>
    <property type="match status" value="1"/>
</dbReference>
<feature type="domain" description="Lipid-binding serum glycoprotein N-terminal" evidence="5">
    <location>
        <begin position="29"/>
        <end position="249"/>
    </location>
</feature>
<evidence type="ECO:0000256" key="2">
    <source>
        <dbReference type="ARBA" id="ARBA00023157"/>
    </source>
</evidence>
<feature type="domain" description="Lipid-binding serum glycoprotein C-terminal" evidence="6">
    <location>
        <begin position="265"/>
        <end position="453"/>
    </location>
</feature>
<organism evidence="7 8">
    <name type="scientific">Ranitomeya imitator</name>
    <name type="common">mimic poison frog</name>
    <dbReference type="NCBI Taxonomy" id="111125"/>
    <lineage>
        <taxon>Eukaryota</taxon>
        <taxon>Metazoa</taxon>
        <taxon>Chordata</taxon>
        <taxon>Craniata</taxon>
        <taxon>Vertebrata</taxon>
        <taxon>Euteleostomi</taxon>
        <taxon>Amphibia</taxon>
        <taxon>Batrachia</taxon>
        <taxon>Anura</taxon>
        <taxon>Neobatrachia</taxon>
        <taxon>Hyloidea</taxon>
        <taxon>Dendrobatidae</taxon>
        <taxon>Dendrobatinae</taxon>
        <taxon>Ranitomeya</taxon>
    </lineage>
</organism>
<evidence type="ECO:0000256" key="3">
    <source>
        <dbReference type="RuleBase" id="RU369039"/>
    </source>
</evidence>
<evidence type="ECO:0000313" key="8">
    <source>
        <dbReference type="Proteomes" id="UP001176940"/>
    </source>
</evidence>
<dbReference type="SUPFAM" id="SSF55394">
    <property type="entry name" value="Bactericidal permeability-increasing protein, BPI"/>
    <property type="match status" value="2"/>
</dbReference>
<keyword evidence="3" id="KW-0391">Immunity</keyword>
<dbReference type="InterPro" id="IPR032942">
    <property type="entry name" value="BPI/LBP/Plunc"/>
</dbReference>
<keyword evidence="3" id="KW-0964">Secreted</keyword>
<accession>A0ABN9MCZ7</accession>
<keyword evidence="3 4" id="KW-0732">Signal</keyword>
<protein>
    <recommendedName>
        <fullName evidence="3">Bactericidal permeability-increasing protein</fullName>
        <shortName evidence="3">BPI</shortName>
    </recommendedName>
</protein>
<dbReference type="InterPro" id="IPR001124">
    <property type="entry name" value="Lipid-bd_serum_glycop_C"/>
</dbReference>
<dbReference type="Pfam" id="PF02886">
    <property type="entry name" value="LBP_BPI_CETP_C"/>
    <property type="match status" value="1"/>
</dbReference>
<dbReference type="Proteomes" id="UP001176940">
    <property type="component" value="Unassembled WGS sequence"/>
</dbReference>
<evidence type="ECO:0000256" key="4">
    <source>
        <dbReference type="SAM" id="SignalP"/>
    </source>
</evidence>
<dbReference type="Pfam" id="PF01273">
    <property type="entry name" value="LBP_BPI_CETP"/>
    <property type="match status" value="1"/>
</dbReference>
<dbReference type="PANTHER" id="PTHR10504:SF147">
    <property type="entry name" value="BACTERICIDAL PERMEABILITY-INCREASING PROTEIN"/>
    <property type="match status" value="1"/>
</dbReference>